<evidence type="ECO:0000256" key="1">
    <source>
        <dbReference type="ARBA" id="ARBA00004383"/>
    </source>
</evidence>
<dbReference type="Pfam" id="PF03544">
    <property type="entry name" value="TonB_C"/>
    <property type="match status" value="1"/>
</dbReference>
<dbReference type="GO" id="GO:0015031">
    <property type="term" value="P:protein transport"/>
    <property type="evidence" value="ECO:0007669"/>
    <property type="project" value="UniProtKB-KW"/>
</dbReference>
<dbReference type="EMBL" id="JACXAA010000007">
    <property type="protein sequence ID" value="MBD2755003.1"/>
    <property type="molecule type" value="Genomic_DNA"/>
</dbReference>
<evidence type="ECO:0000256" key="8">
    <source>
        <dbReference type="ARBA" id="ARBA00022989"/>
    </source>
</evidence>
<feature type="domain" description="TonB C-terminal" evidence="11">
    <location>
        <begin position="51"/>
        <end position="141"/>
    </location>
</feature>
<keyword evidence="13" id="KW-1185">Reference proteome</keyword>
<comment type="similarity">
    <text evidence="2">Belongs to the TonB family.</text>
</comment>
<dbReference type="RefSeq" id="WP_191040631.1">
    <property type="nucleotide sequence ID" value="NZ_JACXAA010000007.1"/>
</dbReference>
<dbReference type="SUPFAM" id="SSF74653">
    <property type="entry name" value="TolA/TonB C-terminal domain"/>
    <property type="match status" value="1"/>
</dbReference>
<dbReference type="NCBIfam" id="TIGR01352">
    <property type="entry name" value="tonB_Cterm"/>
    <property type="match status" value="1"/>
</dbReference>
<dbReference type="InterPro" id="IPR037682">
    <property type="entry name" value="TonB_C"/>
</dbReference>
<accession>A0A927GET0</accession>
<reference evidence="12" key="1">
    <citation type="submission" date="2020-09" db="EMBL/GenBank/DDBJ databases">
        <authorList>
            <person name="Kim M.K."/>
        </authorList>
    </citation>
    <scope>NUCLEOTIDE SEQUENCE</scope>
    <source>
        <strain evidence="12">BT704</strain>
    </source>
</reference>
<evidence type="ECO:0000256" key="5">
    <source>
        <dbReference type="ARBA" id="ARBA00022519"/>
    </source>
</evidence>
<protein>
    <submittedName>
        <fullName evidence="12">Energy transducer TonB</fullName>
    </submittedName>
</protein>
<evidence type="ECO:0000313" key="12">
    <source>
        <dbReference type="EMBL" id="MBD2755003.1"/>
    </source>
</evidence>
<keyword evidence="8" id="KW-1133">Transmembrane helix</keyword>
<evidence type="ECO:0000256" key="6">
    <source>
        <dbReference type="ARBA" id="ARBA00022692"/>
    </source>
</evidence>
<dbReference type="PROSITE" id="PS52015">
    <property type="entry name" value="TONB_CTD"/>
    <property type="match status" value="1"/>
</dbReference>
<evidence type="ECO:0000256" key="9">
    <source>
        <dbReference type="ARBA" id="ARBA00023136"/>
    </source>
</evidence>
<evidence type="ECO:0000256" key="3">
    <source>
        <dbReference type="ARBA" id="ARBA00022448"/>
    </source>
</evidence>
<dbReference type="GO" id="GO:0031992">
    <property type="term" value="F:energy transducer activity"/>
    <property type="evidence" value="ECO:0007669"/>
    <property type="project" value="TreeGrafter"/>
</dbReference>
<feature type="chain" id="PRO_5037342428" evidence="10">
    <location>
        <begin position="23"/>
        <end position="141"/>
    </location>
</feature>
<dbReference type="InterPro" id="IPR051045">
    <property type="entry name" value="TonB-dependent_transducer"/>
</dbReference>
<dbReference type="GO" id="GO:0098797">
    <property type="term" value="C:plasma membrane protein complex"/>
    <property type="evidence" value="ECO:0007669"/>
    <property type="project" value="TreeGrafter"/>
</dbReference>
<dbReference type="Gene3D" id="3.30.1150.10">
    <property type="match status" value="1"/>
</dbReference>
<evidence type="ECO:0000259" key="11">
    <source>
        <dbReference type="PROSITE" id="PS52015"/>
    </source>
</evidence>
<dbReference type="GO" id="GO:0055085">
    <property type="term" value="P:transmembrane transport"/>
    <property type="evidence" value="ECO:0007669"/>
    <property type="project" value="InterPro"/>
</dbReference>
<keyword evidence="9" id="KW-0472">Membrane</keyword>
<feature type="signal peptide" evidence="10">
    <location>
        <begin position="1"/>
        <end position="22"/>
    </location>
</feature>
<gene>
    <name evidence="12" type="ORF">IC230_19020</name>
</gene>
<comment type="caution">
    <text evidence="12">The sequence shown here is derived from an EMBL/GenBank/DDBJ whole genome shotgun (WGS) entry which is preliminary data.</text>
</comment>
<evidence type="ECO:0000256" key="4">
    <source>
        <dbReference type="ARBA" id="ARBA00022475"/>
    </source>
</evidence>
<dbReference type="PANTHER" id="PTHR33446:SF2">
    <property type="entry name" value="PROTEIN TONB"/>
    <property type="match status" value="1"/>
</dbReference>
<evidence type="ECO:0000313" key="13">
    <source>
        <dbReference type="Proteomes" id="UP000653797"/>
    </source>
</evidence>
<evidence type="ECO:0000256" key="2">
    <source>
        <dbReference type="ARBA" id="ARBA00006555"/>
    </source>
</evidence>
<name>A0A927GET0_9BACT</name>
<keyword evidence="10" id="KW-0732">Signal</keyword>
<keyword evidence="5" id="KW-0997">Cell inner membrane</keyword>
<keyword evidence="4" id="KW-1003">Cell membrane</keyword>
<evidence type="ECO:0000256" key="7">
    <source>
        <dbReference type="ARBA" id="ARBA00022927"/>
    </source>
</evidence>
<proteinExistence type="inferred from homology"/>
<dbReference type="PANTHER" id="PTHR33446">
    <property type="entry name" value="PROTEIN TONB-RELATED"/>
    <property type="match status" value="1"/>
</dbReference>
<keyword evidence="7" id="KW-0653">Protein transport</keyword>
<organism evidence="12 13">
    <name type="scientific">Spirosoma validum</name>
    <dbReference type="NCBI Taxonomy" id="2771355"/>
    <lineage>
        <taxon>Bacteria</taxon>
        <taxon>Pseudomonadati</taxon>
        <taxon>Bacteroidota</taxon>
        <taxon>Cytophagia</taxon>
        <taxon>Cytophagales</taxon>
        <taxon>Cytophagaceae</taxon>
        <taxon>Spirosoma</taxon>
    </lineage>
</organism>
<sequence length="141" mass="15326">MIKRLVTLLSLFLLFLYSTAQAQSHGNSATVVVTINDSIVPQTTTEPEFPGGSGALNNYLQQNVTYPEAASQAQISGRVFVSYVIDTVGHVTDVKILKGIGYGCDEEALRVVRAMPSWKPGTQSGKAIPVRYNIPIRFPVK</sequence>
<dbReference type="InterPro" id="IPR006260">
    <property type="entry name" value="TonB/TolA_C"/>
</dbReference>
<dbReference type="AlphaFoldDB" id="A0A927GET0"/>
<dbReference type="Proteomes" id="UP000653797">
    <property type="component" value="Unassembled WGS sequence"/>
</dbReference>
<evidence type="ECO:0000256" key="10">
    <source>
        <dbReference type="SAM" id="SignalP"/>
    </source>
</evidence>
<comment type="subcellular location">
    <subcellularLocation>
        <location evidence="1">Cell inner membrane</location>
        <topology evidence="1">Single-pass membrane protein</topology>
        <orientation evidence="1">Periplasmic side</orientation>
    </subcellularLocation>
</comment>
<keyword evidence="3" id="KW-0813">Transport</keyword>
<keyword evidence="6" id="KW-0812">Transmembrane</keyword>